<reference evidence="8 9" key="1">
    <citation type="submission" date="2019-01" db="EMBL/GenBank/DDBJ databases">
        <title>A draft genome assembly of the solar-powered sea slug Elysia chlorotica.</title>
        <authorList>
            <person name="Cai H."/>
            <person name="Li Q."/>
            <person name="Fang X."/>
            <person name="Li J."/>
            <person name="Curtis N.E."/>
            <person name="Altenburger A."/>
            <person name="Shibata T."/>
            <person name="Feng M."/>
            <person name="Maeda T."/>
            <person name="Schwartz J.A."/>
            <person name="Shigenobu S."/>
            <person name="Lundholm N."/>
            <person name="Nishiyama T."/>
            <person name="Yang H."/>
            <person name="Hasebe M."/>
            <person name="Li S."/>
            <person name="Pierce S.K."/>
            <person name="Wang J."/>
        </authorList>
    </citation>
    <scope>NUCLEOTIDE SEQUENCE [LARGE SCALE GENOMIC DNA]</scope>
    <source>
        <strain evidence="8">EC2010</strain>
        <tissue evidence="8">Whole organism of an adult</tissue>
    </source>
</reference>
<dbReference type="Pfam" id="PF13640">
    <property type="entry name" value="2OG-FeII_Oxy_3"/>
    <property type="match status" value="1"/>
</dbReference>
<sequence>MEKGAHIVDHFIPGVEADADDSGRITIDGSCLSHISTPLPKTSQLFAFENVTRKDVLDYGDECFLLSSVLTQSESDHFVQEGEKIGFEKIANRGNNYRSSQRISFQNAELALLLWERIKNHVEDIIIEKDPREMHIDGPPVLMQGHWQPIGLNNVFRLCRYFPGDHFAPHNDGFFAVSATERSLKTFMIYLNGNFHGGSTNFVDPSQTLYMGPDGKYCAEEKNILYRVHPETGLAIIFNHNRLHEGQRIEEGVKYILRTDIMYKNLRPSALSQNEDKAIELLQMADRLESSGKCMEAMELYKKAFKMSPEVAQSYGF</sequence>
<evidence type="ECO:0000256" key="4">
    <source>
        <dbReference type="ARBA" id="ARBA00022964"/>
    </source>
</evidence>
<dbReference type="InterPro" id="IPR006620">
    <property type="entry name" value="Pro_4_hyd_alph"/>
</dbReference>
<dbReference type="SMART" id="SM00702">
    <property type="entry name" value="P4Hc"/>
    <property type="match status" value="1"/>
</dbReference>
<comment type="cofactor">
    <cofactor evidence="1">
        <name>L-ascorbate</name>
        <dbReference type="ChEBI" id="CHEBI:38290"/>
    </cofactor>
</comment>
<evidence type="ECO:0000313" key="9">
    <source>
        <dbReference type="Proteomes" id="UP000271974"/>
    </source>
</evidence>
<evidence type="ECO:0000256" key="2">
    <source>
        <dbReference type="ARBA" id="ARBA00022723"/>
    </source>
</evidence>
<protein>
    <recommendedName>
        <fullName evidence="7">Prolyl 4-hydroxylase alpha subunit domain-containing protein</fullName>
    </recommendedName>
</protein>
<dbReference type="GO" id="GO:0031418">
    <property type="term" value="F:L-ascorbic acid binding"/>
    <property type="evidence" value="ECO:0007669"/>
    <property type="project" value="UniProtKB-KW"/>
</dbReference>
<keyword evidence="3" id="KW-0847">Vitamin C</keyword>
<accession>A0A3S1A0L6</accession>
<dbReference type="PANTHER" id="PTHR10869:SF236">
    <property type="entry name" value="PROLYL 4-HYDROXYLASE ALPHA SUBUNIT DOMAIN-CONTAINING PROTEIN"/>
    <property type="match status" value="1"/>
</dbReference>
<proteinExistence type="predicted"/>
<dbReference type="PANTHER" id="PTHR10869">
    <property type="entry name" value="PROLYL 4-HYDROXYLASE ALPHA SUBUNIT"/>
    <property type="match status" value="1"/>
</dbReference>
<organism evidence="8 9">
    <name type="scientific">Elysia chlorotica</name>
    <name type="common">Eastern emerald elysia</name>
    <name type="synonym">Sea slug</name>
    <dbReference type="NCBI Taxonomy" id="188477"/>
    <lineage>
        <taxon>Eukaryota</taxon>
        <taxon>Metazoa</taxon>
        <taxon>Spiralia</taxon>
        <taxon>Lophotrochozoa</taxon>
        <taxon>Mollusca</taxon>
        <taxon>Gastropoda</taxon>
        <taxon>Heterobranchia</taxon>
        <taxon>Euthyneura</taxon>
        <taxon>Panpulmonata</taxon>
        <taxon>Sacoglossa</taxon>
        <taxon>Placobranchoidea</taxon>
        <taxon>Plakobranchidae</taxon>
        <taxon>Elysia</taxon>
    </lineage>
</organism>
<feature type="domain" description="Prolyl 4-hydroxylase alpha subunit" evidence="7">
    <location>
        <begin position="48"/>
        <end position="262"/>
    </location>
</feature>
<keyword evidence="9" id="KW-1185">Reference proteome</keyword>
<evidence type="ECO:0000256" key="1">
    <source>
        <dbReference type="ARBA" id="ARBA00001961"/>
    </source>
</evidence>
<dbReference type="InterPro" id="IPR045054">
    <property type="entry name" value="P4HA-like"/>
</dbReference>
<dbReference type="GO" id="GO:0005783">
    <property type="term" value="C:endoplasmic reticulum"/>
    <property type="evidence" value="ECO:0007669"/>
    <property type="project" value="TreeGrafter"/>
</dbReference>
<keyword evidence="5" id="KW-0560">Oxidoreductase</keyword>
<dbReference type="Proteomes" id="UP000271974">
    <property type="component" value="Unassembled WGS sequence"/>
</dbReference>
<keyword evidence="4" id="KW-0223">Dioxygenase</keyword>
<comment type="caution">
    <text evidence="8">The sequence shown here is derived from an EMBL/GenBank/DDBJ whole genome shotgun (WGS) entry which is preliminary data.</text>
</comment>
<evidence type="ECO:0000256" key="5">
    <source>
        <dbReference type="ARBA" id="ARBA00023002"/>
    </source>
</evidence>
<name>A0A3S1A0L6_ELYCH</name>
<dbReference type="GO" id="GO:0004656">
    <property type="term" value="F:procollagen-proline 4-dioxygenase activity"/>
    <property type="evidence" value="ECO:0007669"/>
    <property type="project" value="TreeGrafter"/>
</dbReference>
<keyword evidence="6" id="KW-0408">Iron</keyword>
<dbReference type="Gene3D" id="2.60.120.620">
    <property type="entry name" value="q2cbj1_9rhob like domain"/>
    <property type="match status" value="1"/>
</dbReference>
<keyword evidence="2" id="KW-0479">Metal-binding</keyword>
<dbReference type="InterPro" id="IPR044862">
    <property type="entry name" value="Pro_4_hyd_alph_FE2OG_OXY"/>
</dbReference>
<evidence type="ECO:0000256" key="6">
    <source>
        <dbReference type="ARBA" id="ARBA00023004"/>
    </source>
</evidence>
<gene>
    <name evidence="8" type="ORF">EGW08_004571</name>
</gene>
<evidence type="ECO:0000313" key="8">
    <source>
        <dbReference type="EMBL" id="RUS87648.1"/>
    </source>
</evidence>
<dbReference type="AlphaFoldDB" id="A0A3S1A0L6"/>
<evidence type="ECO:0000259" key="7">
    <source>
        <dbReference type="SMART" id="SM00702"/>
    </source>
</evidence>
<evidence type="ECO:0000256" key="3">
    <source>
        <dbReference type="ARBA" id="ARBA00022896"/>
    </source>
</evidence>
<dbReference type="EMBL" id="RQTK01000104">
    <property type="protein sequence ID" value="RUS87648.1"/>
    <property type="molecule type" value="Genomic_DNA"/>
</dbReference>
<dbReference type="STRING" id="188477.A0A3S1A0L6"/>
<dbReference type="GO" id="GO:0005506">
    <property type="term" value="F:iron ion binding"/>
    <property type="evidence" value="ECO:0007669"/>
    <property type="project" value="InterPro"/>
</dbReference>
<dbReference type="OrthoDB" id="69177at2759"/>